<evidence type="ECO:0000313" key="9">
    <source>
        <dbReference type="Proteomes" id="UP000030665"/>
    </source>
</evidence>
<dbReference type="InterPro" id="IPR045867">
    <property type="entry name" value="DNA-dir_RpoC_beta_prime"/>
</dbReference>
<keyword evidence="9" id="KW-1185">Reference proteome</keyword>
<dbReference type="EC" id="2.7.7.6" evidence="2"/>
<dbReference type="EMBL" id="HG806367">
    <property type="protein sequence ID" value="CDW58562.1"/>
    <property type="molecule type" value="Genomic_DNA"/>
</dbReference>
<reference evidence="8" key="2">
    <citation type="submission" date="2014-03" db="EMBL/GenBank/DDBJ databases">
        <title>The whipworm genome and dual-species transcriptomics of an intimate host-pathogen interaction.</title>
        <authorList>
            <person name="Foth B.J."/>
            <person name="Tsai I.J."/>
            <person name="Reid A.J."/>
            <person name="Bancroft A.J."/>
            <person name="Nichol S."/>
            <person name="Tracey A."/>
            <person name="Holroyd N."/>
            <person name="Cotton J.A."/>
            <person name="Stanley E.J."/>
            <person name="Zarowiecki M."/>
            <person name="Liu J.Z."/>
            <person name="Huckvale T."/>
            <person name="Cooper P.J."/>
            <person name="Grencis R.K."/>
            <person name="Berriman M."/>
        </authorList>
    </citation>
    <scope>NUCLEOTIDE SEQUENCE [LARGE SCALE GENOMIC DNA]</scope>
</reference>
<comment type="similarity">
    <text evidence="1">Belongs to the RNA polymerase beta' chain family.</text>
</comment>
<evidence type="ECO:0000256" key="6">
    <source>
        <dbReference type="ARBA" id="ARBA00023163"/>
    </source>
</evidence>
<dbReference type="OrthoDB" id="270392at2759"/>
<dbReference type="SUPFAM" id="SSF64484">
    <property type="entry name" value="beta and beta-prime subunits of DNA dependent RNA-polymerase"/>
    <property type="match status" value="1"/>
</dbReference>
<dbReference type="PANTHER" id="PTHR19376:SF11">
    <property type="entry name" value="DNA-DIRECTED RNA POLYMERASE I SUBUNIT RPA1"/>
    <property type="match status" value="1"/>
</dbReference>
<evidence type="ECO:0000256" key="5">
    <source>
        <dbReference type="ARBA" id="ARBA00022695"/>
    </source>
</evidence>
<evidence type="ECO:0000259" key="7">
    <source>
        <dbReference type="Pfam" id="PF04998"/>
    </source>
</evidence>
<protein>
    <recommendedName>
        <fullName evidence="2">DNA-directed RNA polymerase</fullName>
        <ecNumber evidence="2">2.7.7.6</ecNumber>
    </recommendedName>
</protein>
<dbReference type="GO" id="GO:0003899">
    <property type="term" value="F:DNA-directed RNA polymerase activity"/>
    <property type="evidence" value="ECO:0007669"/>
    <property type="project" value="UniProtKB-EC"/>
</dbReference>
<evidence type="ECO:0000313" key="8">
    <source>
        <dbReference type="EMBL" id="CDW58562.1"/>
    </source>
</evidence>
<keyword evidence="5" id="KW-0548">Nucleotidyltransferase</keyword>
<dbReference type="GO" id="GO:0005736">
    <property type="term" value="C:RNA polymerase I complex"/>
    <property type="evidence" value="ECO:0007669"/>
    <property type="project" value="TreeGrafter"/>
</dbReference>
<keyword evidence="3" id="KW-0240">DNA-directed RNA polymerase</keyword>
<dbReference type="InterPro" id="IPR007081">
    <property type="entry name" value="RNA_pol_Rpb1_5"/>
</dbReference>
<keyword evidence="6" id="KW-0804">Transcription</keyword>
<evidence type="ECO:0000256" key="3">
    <source>
        <dbReference type="ARBA" id="ARBA00022478"/>
    </source>
</evidence>
<proteinExistence type="inferred from homology"/>
<dbReference type="Proteomes" id="UP000030665">
    <property type="component" value="Unassembled WGS sequence"/>
</dbReference>
<evidence type="ECO:0000256" key="2">
    <source>
        <dbReference type="ARBA" id="ARBA00012418"/>
    </source>
</evidence>
<dbReference type="Pfam" id="PF04998">
    <property type="entry name" value="RNA_pol_Rpb1_5"/>
    <property type="match status" value="1"/>
</dbReference>
<dbReference type="GO" id="GO:0003677">
    <property type="term" value="F:DNA binding"/>
    <property type="evidence" value="ECO:0007669"/>
    <property type="project" value="InterPro"/>
</dbReference>
<evidence type="ECO:0000256" key="1">
    <source>
        <dbReference type="ARBA" id="ARBA00006460"/>
    </source>
</evidence>
<dbReference type="STRING" id="36087.A0A077ZDW4"/>
<name>A0A077ZDW4_TRITR</name>
<feature type="domain" description="RNA polymerase Rpb1" evidence="7">
    <location>
        <begin position="7"/>
        <end position="48"/>
    </location>
</feature>
<sequence>MQELFGIESVFACYGIDVDYRHLSLLADYMTHTGMYQPFNRSYMYTSTSPLQKMTFETTMAFMKDAILNNSEDILRTPSSGLVVGRLPRIGTGCFDILYPFKSLDHQWVQLYEIFCHENLRTCHKMLKF</sequence>
<organism evidence="8 9">
    <name type="scientific">Trichuris trichiura</name>
    <name type="common">Whipworm</name>
    <name type="synonym">Trichocephalus trichiurus</name>
    <dbReference type="NCBI Taxonomy" id="36087"/>
    <lineage>
        <taxon>Eukaryota</taxon>
        <taxon>Metazoa</taxon>
        <taxon>Ecdysozoa</taxon>
        <taxon>Nematoda</taxon>
        <taxon>Enoplea</taxon>
        <taxon>Dorylaimia</taxon>
        <taxon>Trichinellida</taxon>
        <taxon>Trichuridae</taxon>
        <taxon>Trichuris</taxon>
    </lineage>
</organism>
<keyword evidence="4" id="KW-0808">Transferase</keyword>
<dbReference type="AlphaFoldDB" id="A0A077ZDW4"/>
<dbReference type="PANTHER" id="PTHR19376">
    <property type="entry name" value="DNA-DIRECTED RNA POLYMERASE"/>
    <property type="match status" value="1"/>
</dbReference>
<gene>
    <name evidence="8" type="ORF">TTRE_0000688101</name>
</gene>
<dbReference type="GO" id="GO:0006351">
    <property type="term" value="P:DNA-templated transcription"/>
    <property type="evidence" value="ECO:0007669"/>
    <property type="project" value="InterPro"/>
</dbReference>
<accession>A0A077ZDW4</accession>
<reference evidence="8" key="1">
    <citation type="submission" date="2014-01" db="EMBL/GenBank/DDBJ databases">
        <authorList>
            <person name="Aslett M."/>
        </authorList>
    </citation>
    <scope>NUCLEOTIDE SEQUENCE</scope>
</reference>
<evidence type="ECO:0000256" key="4">
    <source>
        <dbReference type="ARBA" id="ARBA00022679"/>
    </source>
</evidence>